<dbReference type="PANTHER" id="PTHR24006:SF908">
    <property type="entry name" value="DEUBIQUITINATING APOPTOTIC INHIBITOR, ISOFORM A"/>
    <property type="match status" value="1"/>
</dbReference>
<evidence type="ECO:0000313" key="6">
    <source>
        <dbReference type="Proteomes" id="UP000663829"/>
    </source>
</evidence>
<dbReference type="InterPro" id="IPR038765">
    <property type="entry name" value="Papain-like_cys_pep_sf"/>
</dbReference>
<comment type="catalytic activity">
    <reaction evidence="1">
        <text>Thiol-dependent hydrolysis of ester, thioester, amide, peptide and isopeptide bonds formed by the C-terminal Gly of ubiquitin (a 76-residue protein attached to proteins as an intracellular targeting signal).</text>
        <dbReference type="EC" id="3.4.19.12"/>
    </reaction>
</comment>
<organism evidence="4 6">
    <name type="scientific">Didymodactylos carnosus</name>
    <dbReference type="NCBI Taxonomy" id="1234261"/>
    <lineage>
        <taxon>Eukaryota</taxon>
        <taxon>Metazoa</taxon>
        <taxon>Spiralia</taxon>
        <taxon>Gnathifera</taxon>
        <taxon>Rotifera</taxon>
        <taxon>Eurotatoria</taxon>
        <taxon>Bdelloidea</taxon>
        <taxon>Philodinida</taxon>
        <taxon>Philodinidae</taxon>
        <taxon>Didymodactylos</taxon>
    </lineage>
</organism>
<evidence type="ECO:0000313" key="4">
    <source>
        <dbReference type="EMBL" id="CAF1017495.1"/>
    </source>
</evidence>
<reference evidence="4" key="1">
    <citation type="submission" date="2021-02" db="EMBL/GenBank/DDBJ databases">
        <authorList>
            <person name="Nowell W R."/>
        </authorList>
    </citation>
    <scope>NUCLEOTIDE SEQUENCE</scope>
</reference>
<feature type="non-terminal residue" evidence="4">
    <location>
        <position position="1"/>
    </location>
</feature>
<feature type="compositionally biased region" description="Polar residues" evidence="2">
    <location>
        <begin position="798"/>
        <end position="816"/>
    </location>
</feature>
<name>A0A814I336_9BILA</name>
<keyword evidence="1" id="KW-0645">Protease</keyword>
<dbReference type="Proteomes" id="UP000663829">
    <property type="component" value="Unassembled WGS sequence"/>
</dbReference>
<dbReference type="GO" id="GO:0005829">
    <property type="term" value="C:cytosol"/>
    <property type="evidence" value="ECO:0007669"/>
    <property type="project" value="TreeGrafter"/>
</dbReference>
<evidence type="ECO:0000259" key="3">
    <source>
        <dbReference type="PROSITE" id="PS50235"/>
    </source>
</evidence>
<dbReference type="EMBL" id="CAJNOQ010003542">
    <property type="protein sequence ID" value="CAF1017495.1"/>
    <property type="molecule type" value="Genomic_DNA"/>
</dbReference>
<dbReference type="GO" id="GO:0004843">
    <property type="term" value="F:cysteine-type deubiquitinase activity"/>
    <property type="evidence" value="ECO:0007669"/>
    <property type="project" value="UniProtKB-UniRule"/>
</dbReference>
<evidence type="ECO:0000256" key="1">
    <source>
        <dbReference type="RuleBase" id="RU366025"/>
    </source>
</evidence>
<dbReference type="PROSITE" id="PS50235">
    <property type="entry name" value="USP_3"/>
    <property type="match status" value="1"/>
</dbReference>
<dbReference type="AlphaFoldDB" id="A0A814I336"/>
<sequence length="834" mass="94813">IEKLIMDNIIKGILNSSHSFKTQKLLLLKIRESYLKSICQTTASPSSYDEIDRLILPDVLTNSTTDDTFLVDKNICYRIVDIVRQKCTSSIDSDKSEILRECLKCCHEQCLCLIAEYLTKDQNQIDLSMKFVQLLSGQLPSTIGRGFLEQVISERQNLNNEVLGSILTTIVNDNNLTPSRRSLCYYELVKLLSRRLKTLENTYDYVILFCKQLSSTIEQLCSQKDNQTVILNDIINGVTNGILIFLADTTAVSSMDANEPSIALASVIDLLHEQPNINILDSFILTIDDERLLMCLNRLGQLSHWACSTTKPSQWLVSIWTLLLQRERSLLVADSACSVIPGLIESLDNLLCVNNVIVVLCWILVNQPHHLLTFGETLRKKMSLLFDCNANIMLNTEFLNLIESCRYALNSLIDEQPTDIDSLKSLLQTLPRSKQSAARDIRLLKCQITSISSSSNSIKIRTHDKVGLVNIGNTCYLNAIVQALYACTEFRNNLLSIQPSANNELLKSLQNLFGFLALSHRPIYHPEKFWLQAKPVYFERNHQQDCQEFLRHLLDSLHEEAKKQTNELVKRHLMGTMVHVCKCSNCSQVTQSRDPFYEVSIGLNDGTNSVADTDQGNFELQSLIDHMFDWEQLVGDDQYACETCGQKQDATRRMFITSYPNYLVLLLKRFIRNKLTGKYEKCLAKTTLPMTITLPTTNEPVTYRLIAIVIHHGLSMNSGHYYSFVLHNDIWWLFNDTHVESLSFDSVCKHFEKFSSASPYVIMYEKQKNETEPIAKPIISSALQSTVDRDNAMYSQEQVTGNRSTIGDSPANSEPYTSRGCRDQDPDQGPRCIF</sequence>
<dbReference type="InterPro" id="IPR050164">
    <property type="entry name" value="Peptidase_C19"/>
</dbReference>
<dbReference type="Proteomes" id="UP000681722">
    <property type="component" value="Unassembled WGS sequence"/>
</dbReference>
<feature type="domain" description="USP" evidence="3">
    <location>
        <begin position="466"/>
        <end position="767"/>
    </location>
</feature>
<proteinExistence type="inferred from homology"/>
<evidence type="ECO:0000256" key="2">
    <source>
        <dbReference type="SAM" id="MobiDB-lite"/>
    </source>
</evidence>
<dbReference type="PROSITE" id="PS00973">
    <property type="entry name" value="USP_2"/>
    <property type="match status" value="1"/>
</dbReference>
<feature type="region of interest" description="Disordered" evidence="2">
    <location>
        <begin position="798"/>
        <end position="834"/>
    </location>
</feature>
<dbReference type="EC" id="3.4.19.12" evidence="1"/>
<keyword evidence="1" id="KW-0788">Thiol protease</keyword>
<comment type="similarity">
    <text evidence="1">Belongs to the peptidase C19 family.</text>
</comment>
<dbReference type="PANTHER" id="PTHR24006">
    <property type="entry name" value="UBIQUITIN CARBOXYL-TERMINAL HYDROLASE"/>
    <property type="match status" value="1"/>
</dbReference>
<comment type="caution">
    <text evidence="4">The sequence shown here is derived from an EMBL/GenBank/DDBJ whole genome shotgun (WGS) entry which is preliminary data.</text>
</comment>
<dbReference type="GO" id="GO:0016579">
    <property type="term" value="P:protein deubiquitination"/>
    <property type="evidence" value="ECO:0007669"/>
    <property type="project" value="InterPro"/>
</dbReference>
<dbReference type="EMBL" id="CAJOBC010003544">
    <property type="protein sequence ID" value="CAF3789078.1"/>
    <property type="molecule type" value="Genomic_DNA"/>
</dbReference>
<keyword evidence="1" id="KW-0378">Hydrolase</keyword>
<dbReference type="SUPFAM" id="SSF54001">
    <property type="entry name" value="Cysteine proteinases"/>
    <property type="match status" value="1"/>
</dbReference>
<dbReference type="Pfam" id="PF00443">
    <property type="entry name" value="UCH"/>
    <property type="match status" value="1"/>
</dbReference>
<dbReference type="InterPro" id="IPR018200">
    <property type="entry name" value="USP_CS"/>
</dbReference>
<dbReference type="PROSITE" id="PS00972">
    <property type="entry name" value="USP_1"/>
    <property type="match status" value="1"/>
</dbReference>
<keyword evidence="6" id="KW-1185">Reference proteome</keyword>
<protein>
    <recommendedName>
        <fullName evidence="1">Ubiquitin carboxyl-terminal hydrolase</fullName>
        <ecNumber evidence="1">3.4.19.12</ecNumber>
    </recommendedName>
</protein>
<dbReference type="Gene3D" id="3.90.70.10">
    <property type="entry name" value="Cysteine proteinases"/>
    <property type="match status" value="1"/>
</dbReference>
<dbReference type="OrthoDB" id="2420415at2759"/>
<dbReference type="InterPro" id="IPR001394">
    <property type="entry name" value="Peptidase_C19_UCH"/>
</dbReference>
<dbReference type="GO" id="GO:0006508">
    <property type="term" value="P:proteolysis"/>
    <property type="evidence" value="ECO:0007669"/>
    <property type="project" value="UniProtKB-KW"/>
</dbReference>
<accession>A0A814I336</accession>
<gene>
    <name evidence="4" type="ORF">GPM918_LOCUS14598</name>
    <name evidence="5" type="ORF">SRO942_LOCUS14603</name>
</gene>
<keyword evidence="1" id="KW-0833">Ubl conjugation pathway</keyword>
<evidence type="ECO:0000313" key="5">
    <source>
        <dbReference type="EMBL" id="CAF3789078.1"/>
    </source>
</evidence>
<dbReference type="InterPro" id="IPR028889">
    <property type="entry name" value="USP"/>
</dbReference>
<dbReference type="GO" id="GO:0005634">
    <property type="term" value="C:nucleus"/>
    <property type="evidence" value="ECO:0007669"/>
    <property type="project" value="TreeGrafter"/>
</dbReference>